<feature type="transmembrane region" description="Helical" evidence="3">
    <location>
        <begin position="457"/>
        <end position="480"/>
    </location>
</feature>
<keyword evidence="3" id="KW-0472">Membrane</keyword>
<comment type="subcellular location">
    <subcellularLocation>
        <location evidence="1">Membrane</location>
        <topology evidence="1">Multi-pass membrane protein</topology>
    </subcellularLocation>
</comment>
<feature type="transmembrane region" description="Helical" evidence="3">
    <location>
        <begin position="486"/>
        <end position="505"/>
    </location>
</feature>
<dbReference type="Proteomes" id="UP000887566">
    <property type="component" value="Unplaced"/>
</dbReference>
<name>A0A914XNJ9_9BILA</name>
<dbReference type="PANTHER" id="PTHR45757:SF23">
    <property type="entry name" value="MAJOR FACILITATOR SUPERFAMILY (MFS) PROFILE DOMAIN-CONTAINING PROTEIN"/>
    <property type="match status" value="1"/>
</dbReference>
<dbReference type="WBParaSite" id="PSAMB.scaffold977size37721.g10150.t1">
    <property type="protein sequence ID" value="PSAMB.scaffold977size37721.g10150.t1"/>
    <property type="gene ID" value="PSAMB.scaffold977size37721.g10150"/>
</dbReference>
<dbReference type="InterPro" id="IPR011701">
    <property type="entry name" value="MFS"/>
</dbReference>
<feature type="transmembrane region" description="Helical" evidence="3">
    <location>
        <begin position="291"/>
        <end position="312"/>
    </location>
</feature>
<dbReference type="Gene3D" id="1.20.1250.20">
    <property type="entry name" value="MFS general substrate transporter like domains"/>
    <property type="match status" value="2"/>
</dbReference>
<feature type="transmembrane region" description="Helical" evidence="3">
    <location>
        <begin position="517"/>
        <end position="541"/>
    </location>
</feature>
<feature type="transmembrane region" description="Helical" evidence="3">
    <location>
        <begin position="387"/>
        <end position="407"/>
    </location>
</feature>
<evidence type="ECO:0000313" key="5">
    <source>
        <dbReference type="Proteomes" id="UP000887566"/>
    </source>
</evidence>
<feature type="region of interest" description="Disordered" evidence="2">
    <location>
        <begin position="585"/>
        <end position="604"/>
    </location>
</feature>
<sequence length="633" mass="68969">MDDSFPVGHSRTPFSRLVELVVVRCRQCGGGGGDAVYFPETHNVRGCNDFYSIMSAASVFEGSVATETTILSGLPPSQETTYHSIPCTSIASAPSTDTTRLHRCELVGRTRYAVLILVTLCMSSVWSNILTFNFTVICMKSTHKANQQQQQWNVGPPTRRDLFRRNTSMDSPDFDDVLDDLFDSDAHMISLSNYDYSHTARLMVIGAVAVGALLSSVPLIYLIDFYGPRIVFTAAGLLSAIATALIPIAAELGGLPYFLGLRALQGVAFAVCTPMIGGVTAKWATLKQNGLFISLLTSYLQLAPSFTMPISGALCVSRFGWQSVYYFHAFGCFVLFALFAVFYRNSPKEHPFVSESELKQLTAGKLKLAVQASKQVPYAAIFKTMSVWAVWVAAIGNFSALNLVQLFSPTYLNKVMRYPVAETGLSAALPVFLQFVVKVIAGLTSDKLTCIAETLKVRVYNSVAFWGCGLFFIALCMVPSKQPTLALVMLICGNSILGFTTGGFFKSATLVARHYGQFVMSIVSMVMCLTMVVVPVIVGLATESNTVDEWRSVFLVVASILIATNILFCLFGSSKAALWAQDTSGTENNKETAGTNADRPTESAPPLPLELNLQLLDPRFFQSPSPDVIRNRI</sequence>
<feature type="transmembrane region" description="Helical" evidence="3">
    <location>
        <begin position="112"/>
        <end position="134"/>
    </location>
</feature>
<keyword evidence="5" id="KW-1185">Reference proteome</keyword>
<dbReference type="PROSITE" id="PS50850">
    <property type="entry name" value="MFS"/>
    <property type="match status" value="1"/>
</dbReference>
<feature type="transmembrane region" description="Helical" evidence="3">
    <location>
        <begin position="256"/>
        <end position="279"/>
    </location>
</feature>
<feature type="compositionally biased region" description="Polar residues" evidence="2">
    <location>
        <begin position="585"/>
        <end position="595"/>
    </location>
</feature>
<evidence type="ECO:0000256" key="1">
    <source>
        <dbReference type="ARBA" id="ARBA00004141"/>
    </source>
</evidence>
<reference evidence="6" key="1">
    <citation type="submission" date="2022-11" db="UniProtKB">
        <authorList>
            <consortium name="WormBaseParasite"/>
        </authorList>
    </citation>
    <scope>IDENTIFICATION</scope>
</reference>
<dbReference type="PANTHER" id="PTHR45757">
    <property type="entry name" value="PROTEIN CBG23364-RELATED"/>
    <property type="match status" value="1"/>
</dbReference>
<feature type="transmembrane region" description="Helical" evidence="3">
    <location>
        <begin position="230"/>
        <end position="250"/>
    </location>
</feature>
<dbReference type="Pfam" id="PF07690">
    <property type="entry name" value="MFS_1"/>
    <property type="match status" value="1"/>
</dbReference>
<keyword evidence="3" id="KW-1133">Transmembrane helix</keyword>
<dbReference type="AlphaFoldDB" id="A0A914XNJ9"/>
<dbReference type="GO" id="GO:0016020">
    <property type="term" value="C:membrane"/>
    <property type="evidence" value="ECO:0007669"/>
    <property type="project" value="UniProtKB-SubCell"/>
</dbReference>
<feature type="transmembrane region" description="Helical" evidence="3">
    <location>
        <begin position="553"/>
        <end position="571"/>
    </location>
</feature>
<protein>
    <submittedName>
        <fullName evidence="6">Major facilitator superfamily (MFS) profile domain-containing protein</fullName>
    </submittedName>
</protein>
<keyword evidence="3" id="KW-0812">Transmembrane</keyword>
<dbReference type="InterPro" id="IPR020846">
    <property type="entry name" value="MFS_dom"/>
</dbReference>
<dbReference type="GO" id="GO:0022857">
    <property type="term" value="F:transmembrane transporter activity"/>
    <property type="evidence" value="ECO:0007669"/>
    <property type="project" value="InterPro"/>
</dbReference>
<organism evidence="5 6">
    <name type="scientific">Plectus sambesii</name>
    <dbReference type="NCBI Taxonomy" id="2011161"/>
    <lineage>
        <taxon>Eukaryota</taxon>
        <taxon>Metazoa</taxon>
        <taxon>Ecdysozoa</taxon>
        <taxon>Nematoda</taxon>
        <taxon>Chromadorea</taxon>
        <taxon>Plectida</taxon>
        <taxon>Plectina</taxon>
        <taxon>Plectoidea</taxon>
        <taxon>Plectidae</taxon>
        <taxon>Plectus</taxon>
    </lineage>
</organism>
<evidence type="ECO:0000313" key="6">
    <source>
        <dbReference type="WBParaSite" id="PSAMB.scaffold977size37721.g10150.t1"/>
    </source>
</evidence>
<feature type="domain" description="Major facilitator superfamily (MFS) profile" evidence="4">
    <location>
        <begin position="119"/>
        <end position="576"/>
    </location>
</feature>
<dbReference type="SUPFAM" id="SSF103473">
    <property type="entry name" value="MFS general substrate transporter"/>
    <property type="match status" value="1"/>
</dbReference>
<evidence type="ECO:0000259" key="4">
    <source>
        <dbReference type="PROSITE" id="PS50850"/>
    </source>
</evidence>
<feature type="transmembrane region" description="Helical" evidence="3">
    <location>
        <begin position="427"/>
        <end position="445"/>
    </location>
</feature>
<evidence type="ECO:0000256" key="2">
    <source>
        <dbReference type="SAM" id="MobiDB-lite"/>
    </source>
</evidence>
<feature type="transmembrane region" description="Helical" evidence="3">
    <location>
        <begin position="202"/>
        <end position="223"/>
    </location>
</feature>
<dbReference type="InterPro" id="IPR036259">
    <property type="entry name" value="MFS_trans_sf"/>
</dbReference>
<accession>A0A914XNJ9</accession>
<feature type="transmembrane region" description="Helical" evidence="3">
    <location>
        <begin position="324"/>
        <end position="343"/>
    </location>
</feature>
<evidence type="ECO:0000256" key="3">
    <source>
        <dbReference type="SAM" id="Phobius"/>
    </source>
</evidence>
<proteinExistence type="predicted"/>